<dbReference type="SUPFAM" id="SSF56784">
    <property type="entry name" value="HAD-like"/>
    <property type="match status" value="1"/>
</dbReference>
<organism evidence="2 3">
    <name type="scientific">Actinomadura livida</name>
    <dbReference type="NCBI Taxonomy" id="79909"/>
    <lineage>
        <taxon>Bacteria</taxon>
        <taxon>Bacillati</taxon>
        <taxon>Actinomycetota</taxon>
        <taxon>Actinomycetes</taxon>
        <taxon>Streptosporangiales</taxon>
        <taxon>Thermomonosporaceae</taxon>
        <taxon>Actinomadura</taxon>
    </lineage>
</organism>
<dbReference type="InterPro" id="IPR036412">
    <property type="entry name" value="HAD-like_sf"/>
</dbReference>
<gene>
    <name evidence="2" type="ORF">F4557_002216</name>
</gene>
<evidence type="ECO:0000313" key="2">
    <source>
        <dbReference type="EMBL" id="MBB4773798.1"/>
    </source>
</evidence>
<comment type="caution">
    <text evidence="2">The sequence shown here is derived from an EMBL/GenBank/DDBJ whole genome shotgun (WGS) entry which is preliminary data.</text>
</comment>
<dbReference type="InterPro" id="IPR023198">
    <property type="entry name" value="PGP-like_dom2"/>
</dbReference>
<accession>A0A7W7MWM1</accession>
<dbReference type="Gene3D" id="1.10.150.240">
    <property type="entry name" value="Putative phosphatase, domain 2"/>
    <property type="match status" value="1"/>
</dbReference>
<dbReference type="Proteomes" id="UP000549343">
    <property type="component" value="Unassembled WGS sequence"/>
</dbReference>
<dbReference type="RefSeq" id="WP_184882118.1">
    <property type="nucleotide sequence ID" value="NZ_BAAAHD010000023.1"/>
</dbReference>
<sequence length="96" mass="10219">MIAAVLFDLDGTLLDHERAAAEAITRSFPDADPAWLTARWRELSEEAAHHVPGRAPRPARRRLAARGPADGAVSPRRRPSRPGPVTKSGAPPGSPG</sequence>
<proteinExistence type="predicted"/>
<evidence type="ECO:0000256" key="1">
    <source>
        <dbReference type="SAM" id="MobiDB-lite"/>
    </source>
</evidence>
<evidence type="ECO:0000313" key="3">
    <source>
        <dbReference type="Proteomes" id="UP000549343"/>
    </source>
</evidence>
<dbReference type="InterPro" id="IPR023214">
    <property type="entry name" value="HAD_sf"/>
</dbReference>
<dbReference type="AlphaFoldDB" id="A0A7W7MWM1"/>
<feature type="region of interest" description="Disordered" evidence="1">
    <location>
        <begin position="47"/>
        <end position="96"/>
    </location>
</feature>
<feature type="compositionally biased region" description="Low complexity" evidence="1">
    <location>
        <begin position="65"/>
        <end position="74"/>
    </location>
</feature>
<dbReference type="EMBL" id="JACHMV010000001">
    <property type="protein sequence ID" value="MBB4773798.1"/>
    <property type="molecule type" value="Genomic_DNA"/>
</dbReference>
<reference evidence="2 3" key="1">
    <citation type="submission" date="2020-08" db="EMBL/GenBank/DDBJ databases">
        <title>Sequencing the genomes of 1000 actinobacteria strains.</title>
        <authorList>
            <person name="Klenk H.-P."/>
        </authorList>
    </citation>
    <scope>NUCLEOTIDE SEQUENCE [LARGE SCALE GENOMIC DNA]</scope>
    <source>
        <strain evidence="2 3">DSM 44772</strain>
    </source>
</reference>
<name>A0A7W7MWM1_9ACTN</name>
<protein>
    <submittedName>
        <fullName evidence="2">Beta-phosphoglucomutase-like phosphatase (HAD superfamily)</fullName>
    </submittedName>
</protein>
<dbReference type="Gene3D" id="3.40.50.1000">
    <property type="entry name" value="HAD superfamily/HAD-like"/>
    <property type="match status" value="1"/>
</dbReference>